<gene>
    <name evidence="2" type="ORF">PanWU01x14_095420</name>
</gene>
<evidence type="ECO:0000256" key="1">
    <source>
        <dbReference type="SAM" id="MobiDB-lite"/>
    </source>
</evidence>
<evidence type="ECO:0000313" key="3">
    <source>
        <dbReference type="Proteomes" id="UP000237105"/>
    </source>
</evidence>
<dbReference type="Proteomes" id="UP000237105">
    <property type="component" value="Unassembled WGS sequence"/>
</dbReference>
<name>A0A2P5D505_PARAD</name>
<keyword evidence="3" id="KW-1185">Reference proteome</keyword>
<feature type="compositionally biased region" description="Basic residues" evidence="1">
    <location>
        <begin position="48"/>
        <end position="58"/>
    </location>
</feature>
<comment type="caution">
    <text evidence="2">The sequence shown here is derived from an EMBL/GenBank/DDBJ whole genome shotgun (WGS) entry which is preliminary data.</text>
</comment>
<evidence type="ECO:0000313" key="2">
    <source>
        <dbReference type="EMBL" id="PON68390.1"/>
    </source>
</evidence>
<feature type="region of interest" description="Disordered" evidence="1">
    <location>
        <begin position="38"/>
        <end position="73"/>
    </location>
</feature>
<protein>
    <submittedName>
        <fullName evidence="2">Uncharacterized protein</fullName>
    </submittedName>
</protein>
<reference evidence="3" key="1">
    <citation type="submission" date="2016-06" db="EMBL/GenBank/DDBJ databases">
        <title>Parallel loss of symbiosis genes in relatives of nitrogen-fixing non-legume Parasponia.</title>
        <authorList>
            <person name="Van Velzen R."/>
            <person name="Holmer R."/>
            <person name="Bu F."/>
            <person name="Rutten L."/>
            <person name="Van Zeijl A."/>
            <person name="Liu W."/>
            <person name="Santuari L."/>
            <person name="Cao Q."/>
            <person name="Sharma T."/>
            <person name="Shen D."/>
            <person name="Roswanjaya Y."/>
            <person name="Wardhani T."/>
            <person name="Kalhor M.S."/>
            <person name="Jansen J."/>
            <person name="Van den Hoogen J."/>
            <person name="Gungor B."/>
            <person name="Hartog M."/>
            <person name="Hontelez J."/>
            <person name="Verver J."/>
            <person name="Yang W.-C."/>
            <person name="Schijlen E."/>
            <person name="Repin R."/>
            <person name="Schilthuizen M."/>
            <person name="Schranz E."/>
            <person name="Heidstra R."/>
            <person name="Miyata K."/>
            <person name="Fedorova E."/>
            <person name="Kohlen W."/>
            <person name="Bisseling T."/>
            <person name="Smit S."/>
            <person name="Geurts R."/>
        </authorList>
    </citation>
    <scope>NUCLEOTIDE SEQUENCE [LARGE SCALE GENOMIC DNA]</scope>
    <source>
        <strain evidence="3">cv. WU1-14</strain>
    </source>
</reference>
<feature type="non-terminal residue" evidence="2">
    <location>
        <position position="120"/>
    </location>
</feature>
<organism evidence="2 3">
    <name type="scientific">Parasponia andersonii</name>
    <name type="common">Sponia andersonii</name>
    <dbReference type="NCBI Taxonomy" id="3476"/>
    <lineage>
        <taxon>Eukaryota</taxon>
        <taxon>Viridiplantae</taxon>
        <taxon>Streptophyta</taxon>
        <taxon>Embryophyta</taxon>
        <taxon>Tracheophyta</taxon>
        <taxon>Spermatophyta</taxon>
        <taxon>Magnoliopsida</taxon>
        <taxon>eudicotyledons</taxon>
        <taxon>Gunneridae</taxon>
        <taxon>Pentapetalae</taxon>
        <taxon>rosids</taxon>
        <taxon>fabids</taxon>
        <taxon>Rosales</taxon>
        <taxon>Cannabaceae</taxon>
        <taxon>Parasponia</taxon>
    </lineage>
</organism>
<dbReference type="EMBL" id="JXTB01000063">
    <property type="protein sequence ID" value="PON68390.1"/>
    <property type="molecule type" value="Genomic_DNA"/>
</dbReference>
<accession>A0A2P5D505</accession>
<sequence length="120" mass="13795">MEALRPVILKKIMTQYFDNLVDLVAMAQKAKAFLDDKLTLKEQSRSKGNNRKANKKNHGQSQSQNSQSSGFSRRGRFGLYISFHYGLQGTRRNLVHSISKSQLYPKMGHMEAIVHLYHSR</sequence>
<feature type="compositionally biased region" description="Low complexity" evidence="1">
    <location>
        <begin position="59"/>
        <end position="72"/>
    </location>
</feature>
<dbReference type="AlphaFoldDB" id="A0A2P5D505"/>
<proteinExistence type="predicted"/>